<dbReference type="EMBL" id="CP113520">
    <property type="protein sequence ID" value="WAJ28414.1"/>
    <property type="molecule type" value="Genomic_DNA"/>
</dbReference>
<organism evidence="1 2">
    <name type="scientific">Antarcticirhabdus aurantiaca</name>
    <dbReference type="NCBI Taxonomy" id="2606717"/>
    <lineage>
        <taxon>Bacteria</taxon>
        <taxon>Pseudomonadati</taxon>
        <taxon>Pseudomonadota</taxon>
        <taxon>Alphaproteobacteria</taxon>
        <taxon>Hyphomicrobiales</taxon>
        <taxon>Aurantimonadaceae</taxon>
        <taxon>Antarcticirhabdus</taxon>
    </lineage>
</organism>
<accession>A0ACD4NNV7</accession>
<name>A0ACD4NNV7_9HYPH</name>
<evidence type="ECO:0000313" key="2">
    <source>
        <dbReference type="Proteomes" id="UP001163223"/>
    </source>
</evidence>
<protein>
    <submittedName>
        <fullName evidence="1">Sugar ABC transporter permease</fullName>
    </submittedName>
</protein>
<gene>
    <name evidence="1" type="ORF">OXU80_26990</name>
</gene>
<evidence type="ECO:0000313" key="1">
    <source>
        <dbReference type="EMBL" id="WAJ28414.1"/>
    </source>
</evidence>
<keyword evidence="2" id="KW-1185">Reference proteome</keyword>
<reference evidence="1" key="1">
    <citation type="submission" date="2022-11" db="EMBL/GenBank/DDBJ databases">
        <title>beta-Carotene-producing bacterium, Jeongeuplla avenae sp. nov., alleviates the salt stress of Arabidopsis seedlings.</title>
        <authorList>
            <person name="Jiang L."/>
            <person name="Lee J."/>
        </authorList>
    </citation>
    <scope>NUCLEOTIDE SEQUENCE</scope>
    <source>
        <strain evidence="1">DY_R2A_6</strain>
    </source>
</reference>
<dbReference type="Proteomes" id="UP001163223">
    <property type="component" value="Chromosome"/>
</dbReference>
<sequence>MTRSKAPARGLSDMPESGFRPDLVAIGFFLVVALVFYGSLLWTGYLSLTNSRLIPSYEIVGFDQFARLVATPRWRTACVNLVILGAFGIAGSLALGTLLAILLDRDVRAEGLLRSIFLHPLALSLVITGLAWRWLLDPVTGIQSVLRGLGWSSFHLDWLADPDTAIYALVVASIWRSSGLVMIIMLAGLRGVDTDIWKAIRLEGIPLWRAYAQIVLPSLKLTIASCIILLMADVVRSYDLVIALTKGGPGFSTDLPAKFAVDHFFGRANIGLASAASVVILGFVASLLVPYLLIQRKGRA</sequence>
<proteinExistence type="predicted"/>